<protein>
    <submittedName>
        <fullName evidence="2">Uncharacterized protein</fullName>
    </submittedName>
</protein>
<dbReference type="EMBL" id="GBRH01194452">
    <property type="protein sequence ID" value="JAE03444.1"/>
    <property type="molecule type" value="Transcribed_RNA"/>
</dbReference>
<organism evidence="2">
    <name type="scientific">Arundo donax</name>
    <name type="common">Giant reed</name>
    <name type="synonym">Donax arundinaceus</name>
    <dbReference type="NCBI Taxonomy" id="35708"/>
    <lineage>
        <taxon>Eukaryota</taxon>
        <taxon>Viridiplantae</taxon>
        <taxon>Streptophyta</taxon>
        <taxon>Embryophyta</taxon>
        <taxon>Tracheophyta</taxon>
        <taxon>Spermatophyta</taxon>
        <taxon>Magnoliopsida</taxon>
        <taxon>Liliopsida</taxon>
        <taxon>Poales</taxon>
        <taxon>Poaceae</taxon>
        <taxon>PACMAD clade</taxon>
        <taxon>Arundinoideae</taxon>
        <taxon>Arundineae</taxon>
        <taxon>Arundo</taxon>
    </lineage>
</organism>
<reference evidence="2" key="2">
    <citation type="journal article" date="2015" name="Data Brief">
        <title>Shoot transcriptome of the giant reed, Arundo donax.</title>
        <authorList>
            <person name="Barrero R.A."/>
            <person name="Guerrero F.D."/>
            <person name="Moolhuijzen P."/>
            <person name="Goolsby J.A."/>
            <person name="Tidwell J."/>
            <person name="Bellgard S.E."/>
            <person name="Bellgard M.I."/>
        </authorList>
    </citation>
    <scope>NUCLEOTIDE SEQUENCE</scope>
    <source>
        <tissue evidence="2">Shoot tissue taken approximately 20 cm above the soil surface</tissue>
    </source>
</reference>
<evidence type="ECO:0000256" key="1">
    <source>
        <dbReference type="SAM" id="MobiDB-lite"/>
    </source>
</evidence>
<accession>A0A0A9EWU1</accession>
<name>A0A0A9EWU1_ARUDO</name>
<reference evidence="2" key="1">
    <citation type="submission" date="2014-09" db="EMBL/GenBank/DDBJ databases">
        <authorList>
            <person name="Magalhaes I.L.F."/>
            <person name="Oliveira U."/>
            <person name="Santos F.R."/>
            <person name="Vidigal T.H.D.A."/>
            <person name="Brescovit A.D."/>
            <person name="Santos A.J."/>
        </authorList>
    </citation>
    <scope>NUCLEOTIDE SEQUENCE</scope>
    <source>
        <tissue evidence="2">Shoot tissue taken approximately 20 cm above the soil surface</tissue>
    </source>
</reference>
<dbReference type="AlphaFoldDB" id="A0A0A9EWU1"/>
<sequence>MFIVRHLQWLHGVEMEADEEVSKVEHHDAGDEPVVVVDPTPVDVVLEPLPAAARGTLHRRDEHRAHVVPDGAGEPEQRGGGAAHALGRLVVQELHVPHRREGVADAVDGKLRHQPEHADRDDSSRVVQEAVFGCGAAALGLDERGRADAEDGDGQPDAHALEVGDPGLQARDAARKGHEGAVVERQGYEHGRGREDG</sequence>
<proteinExistence type="predicted"/>
<feature type="compositionally biased region" description="Basic and acidic residues" evidence="1">
    <location>
        <begin position="104"/>
        <end position="124"/>
    </location>
</feature>
<feature type="compositionally biased region" description="Basic and acidic residues" evidence="1">
    <location>
        <begin position="172"/>
        <end position="197"/>
    </location>
</feature>
<feature type="region of interest" description="Disordered" evidence="1">
    <location>
        <begin position="104"/>
        <end position="126"/>
    </location>
</feature>
<evidence type="ECO:0000313" key="2">
    <source>
        <dbReference type="EMBL" id="JAE03444.1"/>
    </source>
</evidence>
<feature type="region of interest" description="Disordered" evidence="1">
    <location>
        <begin position="146"/>
        <end position="197"/>
    </location>
</feature>